<protein>
    <submittedName>
        <fullName evidence="4">Unannotated protein</fullName>
    </submittedName>
</protein>
<dbReference type="Gene3D" id="3.40.630.30">
    <property type="match status" value="1"/>
</dbReference>
<dbReference type="InterPro" id="IPR016181">
    <property type="entry name" value="Acyl_CoA_acyltransferase"/>
</dbReference>
<reference evidence="4" key="1">
    <citation type="submission" date="2020-05" db="EMBL/GenBank/DDBJ databases">
        <authorList>
            <person name="Chiriac C."/>
            <person name="Salcher M."/>
            <person name="Ghai R."/>
            <person name="Kavagutti S V."/>
        </authorList>
    </citation>
    <scope>NUCLEOTIDE SEQUENCE</scope>
</reference>
<evidence type="ECO:0000259" key="3">
    <source>
        <dbReference type="PROSITE" id="PS51186"/>
    </source>
</evidence>
<accession>A0A6J6K916</accession>
<dbReference type="CDD" id="cd04301">
    <property type="entry name" value="NAT_SF"/>
    <property type="match status" value="2"/>
</dbReference>
<dbReference type="PROSITE" id="PS51186">
    <property type="entry name" value="GNAT"/>
    <property type="match status" value="2"/>
</dbReference>
<dbReference type="GO" id="GO:0016747">
    <property type="term" value="F:acyltransferase activity, transferring groups other than amino-acyl groups"/>
    <property type="evidence" value="ECO:0007669"/>
    <property type="project" value="InterPro"/>
</dbReference>
<evidence type="ECO:0000256" key="1">
    <source>
        <dbReference type="ARBA" id="ARBA00022679"/>
    </source>
</evidence>
<name>A0A6J6K916_9ZZZZ</name>
<dbReference type="Pfam" id="PF00583">
    <property type="entry name" value="Acetyltransf_1"/>
    <property type="match status" value="2"/>
</dbReference>
<dbReference type="PANTHER" id="PTHR43420">
    <property type="entry name" value="ACETYLTRANSFERASE"/>
    <property type="match status" value="1"/>
</dbReference>
<proteinExistence type="predicted"/>
<evidence type="ECO:0000313" key="4">
    <source>
        <dbReference type="EMBL" id="CAB4644329.1"/>
    </source>
</evidence>
<dbReference type="SUPFAM" id="SSF55729">
    <property type="entry name" value="Acyl-CoA N-acyltransferases (Nat)"/>
    <property type="match status" value="2"/>
</dbReference>
<keyword evidence="2" id="KW-0012">Acyltransferase</keyword>
<keyword evidence="1" id="KW-0808">Transferase</keyword>
<dbReference type="InterPro" id="IPR000182">
    <property type="entry name" value="GNAT_dom"/>
</dbReference>
<dbReference type="PANTHER" id="PTHR43420:SF47">
    <property type="entry name" value="N-ACETYLTRANSFERASE DOMAIN-CONTAINING PROTEIN"/>
    <property type="match status" value="1"/>
</dbReference>
<gene>
    <name evidence="4" type="ORF">UFOPK2195_00117</name>
</gene>
<dbReference type="AlphaFoldDB" id="A0A6J6K916"/>
<sequence>MTEPLLRCATQRDIEGIANLLSSVFLYDGIPIVQTAEEIEEEFVAPHCTIEHDVMVVECEGALAGVAYTYFLPSETKEERCYIFGGVLPQFRGRGFGSMLMDWAAKHAEDLLNSTGRTLPKFIRADVSQQNESAARLFAKMGMRAVRYEEDQIRSLENIPEIRVPSEYTITTWDLARNEEARTVKNLAFDDHWGSTPTSSEMWLQLTQGSTARIGHSFFALNQKNEIVGLLLTHRFESDDELLGMKIGWIDKLATLAEHRKQSIGKNLLRHALSSYLSDGLTHAALTVDTQNPTGAYGLYESIGFSFFRGKVTFELSTAQTI</sequence>
<feature type="domain" description="N-acetyltransferase" evidence="3">
    <location>
        <begin position="170"/>
        <end position="322"/>
    </location>
</feature>
<evidence type="ECO:0000256" key="2">
    <source>
        <dbReference type="ARBA" id="ARBA00023315"/>
    </source>
</evidence>
<organism evidence="4">
    <name type="scientific">freshwater metagenome</name>
    <dbReference type="NCBI Taxonomy" id="449393"/>
    <lineage>
        <taxon>unclassified sequences</taxon>
        <taxon>metagenomes</taxon>
        <taxon>ecological metagenomes</taxon>
    </lineage>
</organism>
<feature type="domain" description="N-acetyltransferase" evidence="3">
    <location>
        <begin position="4"/>
        <end position="165"/>
    </location>
</feature>
<dbReference type="EMBL" id="CAEZWH010000009">
    <property type="protein sequence ID" value="CAB4644329.1"/>
    <property type="molecule type" value="Genomic_DNA"/>
</dbReference>
<dbReference type="InterPro" id="IPR050680">
    <property type="entry name" value="YpeA/RimI_acetyltransf"/>
</dbReference>